<gene>
    <name evidence="1" type="ORF">MENTE1834_LOCUS25022</name>
</gene>
<organism evidence="1 2">
    <name type="scientific">Meloidogyne enterolobii</name>
    <name type="common">Root-knot nematode worm</name>
    <name type="synonym">Meloidogyne mayaguensis</name>
    <dbReference type="NCBI Taxonomy" id="390850"/>
    <lineage>
        <taxon>Eukaryota</taxon>
        <taxon>Metazoa</taxon>
        <taxon>Ecdysozoa</taxon>
        <taxon>Nematoda</taxon>
        <taxon>Chromadorea</taxon>
        <taxon>Rhabditida</taxon>
        <taxon>Tylenchina</taxon>
        <taxon>Tylenchomorpha</taxon>
        <taxon>Tylenchoidea</taxon>
        <taxon>Meloidogynidae</taxon>
        <taxon>Meloidogyninae</taxon>
        <taxon>Meloidogyne</taxon>
    </lineage>
</organism>
<dbReference type="Proteomes" id="UP001497535">
    <property type="component" value="Unassembled WGS sequence"/>
</dbReference>
<proteinExistence type="predicted"/>
<comment type="caution">
    <text evidence="1">The sequence shown here is derived from an EMBL/GenBank/DDBJ whole genome shotgun (WGS) entry which is preliminary data.</text>
</comment>
<evidence type="ECO:0000313" key="1">
    <source>
        <dbReference type="EMBL" id="CAK5077988.1"/>
    </source>
</evidence>
<protein>
    <submittedName>
        <fullName evidence="1">Uncharacterized protein</fullName>
    </submittedName>
</protein>
<reference evidence="1" key="1">
    <citation type="submission" date="2023-11" db="EMBL/GenBank/DDBJ databases">
        <authorList>
            <person name="Poullet M."/>
        </authorList>
    </citation>
    <scope>NUCLEOTIDE SEQUENCE</scope>
    <source>
        <strain evidence="1">E1834</strain>
    </source>
</reference>
<evidence type="ECO:0000313" key="2">
    <source>
        <dbReference type="Proteomes" id="UP001497535"/>
    </source>
</evidence>
<sequence>MDESSSFSSSFCFFPSIAVVADSLPFMKQSPSSSSSSCSFFPSIAVVADSFTFMKQSSSVFCLFTSIAVVADSPKDSSFSPFFSFFPDSSNPIEESSSFCFSSSSLSSTSLFSSLFPPQTLLQYIGVLALGTDFFCNNFFFTPPPSLVLFRQ</sequence>
<dbReference type="EMBL" id="CAVMJV010000035">
    <property type="protein sequence ID" value="CAK5077988.1"/>
    <property type="molecule type" value="Genomic_DNA"/>
</dbReference>
<name>A0ACB0ZG56_MELEN</name>
<accession>A0ACB0ZG56</accession>
<keyword evidence="2" id="KW-1185">Reference proteome</keyword>